<sequence>MPNATNEQLRAALVLTTSALKDVMGASDNGEPYSNEELQSPNAGFSQAVYAGELRLGLVPNQEPDSMECPRC</sequence>
<organism evidence="1">
    <name type="scientific">marine sediment metagenome</name>
    <dbReference type="NCBI Taxonomy" id="412755"/>
    <lineage>
        <taxon>unclassified sequences</taxon>
        <taxon>metagenomes</taxon>
        <taxon>ecological metagenomes</taxon>
    </lineage>
</organism>
<dbReference type="AlphaFoldDB" id="A0A0F9TTM3"/>
<comment type="caution">
    <text evidence="1">The sequence shown here is derived from an EMBL/GenBank/DDBJ whole genome shotgun (WGS) entry which is preliminary data.</text>
</comment>
<evidence type="ECO:0000313" key="1">
    <source>
        <dbReference type="EMBL" id="KKN84380.1"/>
    </source>
</evidence>
<protein>
    <submittedName>
        <fullName evidence="1">Uncharacterized protein</fullName>
    </submittedName>
</protein>
<reference evidence="1" key="1">
    <citation type="journal article" date="2015" name="Nature">
        <title>Complex archaea that bridge the gap between prokaryotes and eukaryotes.</title>
        <authorList>
            <person name="Spang A."/>
            <person name="Saw J.H."/>
            <person name="Jorgensen S.L."/>
            <person name="Zaremba-Niedzwiedzka K."/>
            <person name="Martijn J."/>
            <person name="Lind A.E."/>
            <person name="van Eijk R."/>
            <person name="Schleper C."/>
            <person name="Guy L."/>
            <person name="Ettema T.J."/>
        </authorList>
    </citation>
    <scope>NUCLEOTIDE SEQUENCE</scope>
</reference>
<gene>
    <name evidence="1" type="ORF">LCGC14_0288420</name>
</gene>
<proteinExistence type="predicted"/>
<accession>A0A0F9TTM3</accession>
<dbReference type="EMBL" id="LAZR01000171">
    <property type="protein sequence ID" value="KKN84380.1"/>
    <property type="molecule type" value="Genomic_DNA"/>
</dbReference>
<name>A0A0F9TTM3_9ZZZZ</name>